<keyword evidence="2 5" id="KW-0560">Oxidoreductase</keyword>
<dbReference type="PANTHER" id="PTHR42879:SF2">
    <property type="entry name" value="3-OXOACYL-[ACYL-CARRIER-PROTEIN] REDUCTASE FABG"/>
    <property type="match status" value="1"/>
</dbReference>
<dbReference type="FunFam" id="3.40.50.720:FF:000173">
    <property type="entry name" value="3-oxoacyl-[acyl-carrier protein] reductase"/>
    <property type="match status" value="1"/>
</dbReference>
<name>B2KC87_ELUMP</name>
<dbReference type="GO" id="GO:0051287">
    <property type="term" value="F:NAD binding"/>
    <property type="evidence" value="ECO:0007669"/>
    <property type="project" value="UniProtKB-UniRule"/>
</dbReference>
<protein>
    <recommendedName>
        <fullName evidence="5">3-oxoacyl-[acyl-carrier-protein] reductase</fullName>
        <ecNumber evidence="5">1.1.1.100</ecNumber>
    </recommendedName>
</protein>
<dbReference type="CDD" id="cd05333">
    <property type="entry name" value="BKR_SDR_c"/>
    <property type="match status" value="1"/>
</dbReference>
<dbReference type="Gene3D" id="3.40.50.720">
    <property type="entry name" value="NAD(P)-binding Rossmann-like Domain"/>
    <property type="match status" value="1"/>
</dbReference>
<dbReference type="PANTHER" id="PTHR42879">
    <property type="entry name" value="3-OXOACYL-(ACYL-CARRIER-PROTEIN) REDUCTASE"/>
    <property type="match status" value="1"/>
</dbReference>
<dbReference type="PROSITE" id="PS00061">
    <property type="entry name" value="ADH_SHORT"/>
    <property type="match status" value="1"/>
</dbReference>
<dbReference type="GO" id="GO:0004316">
    <property type="term" value="F:3-oxoacyl-[acyl-carrier-protein] reductase (NADPH) activity"/>
    <property type="evidence" value="ECO:0007669"/>
    <property type="project" value="UniProtKB-UniRule"/>
</dbReference>
<keyword evidence="4 5" id="KW-0521">NADP</keyword>
<dbReference type="NCBIfam" id="NF009466">
    <property type="entry name" value="PRK12826.1-2"/>
    <property type="match status" value="1"/>
</dbReference>
<keyword evidence="5" id="KW-0276">Fatty acid metabolism</keyword>
<dbReference type="InterPro" id="IPR020904">
    <property type="entry name" value="Sc_DH/Rdtase_CS"/>
</dbReference>
<dbReference type="KEGG" id="emi:Emin_0659"/>
<keyword evidence="8" id="KW-1185">Reference proteome</keyword>
<sequence length="245" mass="25839">MKNKNVIITGGSRGIGFGAAKAFAEKGANLAICATNEAGLAKAKTELEHLGVKIYTETVNVSDVEACQKFVDNAVKTLGGVDVLVNNAGITKDNLAVRLNESDWDAVLDINLKGSFFMSKAVLKYMMKARAGSIINLTSIVGQAGNAGQVNYAASKAGLIGITKTLAKEFASRNIRVNAVAPGFVQTEMTDATFNEEVKQAMLEQVPLKRFASVGDIAKAILFLASEDASYITGQILAVNGGLYI</sequence>
<dbReference type="Pfam" id="PF13561">
    <property type="entry name" value="adh_short_C2"/>
    <property type="match status" value="1"/>
</dbReference>
<dbReference type="GO" id="GO:0006633">
    <property type="term" value="P:fatty acid biosynthetic process"/>
    <property type="evidence" value="ECO:0007669"/>
    <property type="project" value="UniProtKB-UniPathway"/>
</dbReference>
<feature type="binding site" evidence="4">
    <location>
        <begin position="152"/>
        <end position="156"/>
    </location>
    <ligand>
        <name>NADP(+)</name>
        <dbReference type="ChEBI" id="CHEBI:58349"/>
    </ligand>
</feature>
<dbReference type="SMART" id="SM00822">
    <property type="entry name" value="PKS_KR"/>
    <property type="match status" value="1"/>
</dbReference>
<evidence type="ECO:0000256" key="2">
    <source>
        <dbReference type="ARBA" id="ARBA00023002"/>
    </source>
</evidence>
<dbReference type="STRING" id="445932.Emin_0659"/>
<dbReference type="PRINTS" id="PR00080">
    <property type="entry name" value="SDRFAMILY"/>
</dbReference>
<evidence type="ECO:0000256" key="1">
    <source>
        <dbReference type="ARBA" id="ARBA00006484"/>
    </source>
</evidence>
<dbReference type="HOGENOM" id="CLU_010194_1_1_0"/>
<evidence type="ECO:0000256" key="4">
    <source>
        <dbReference type="PIRSR" id="PIRSR611284-2"/>
    </source>
</evidence>
<organism evidence="7 8">
    <name type="scientific">Elusimicrobium minutum (strain Pei191)</name>
    <dbReference type="NCBI Taxonomy" id="445932"/>
    <lineage>
        <taxon>Bacteria</taxon>
        <taxon>Pseudomonadati</taxon>
        <taxon>Elusimicrobiota</taxon>
        <taxon>Elusimicrobia</taxon>
        <taxon>Elusimicrobiales</taxon>
        <taxon>Elusimicrobiaceae</taxon>
        <taxon>Elusimicrobium</taxon>
    </lineage>
</organism>
<dbReference type="EC" id="1.1.1.100" evidence="5"/>
<feature type="binding site" evidence="4">
    <location>
        <begin position="10"/>
        <end position="13"/>
    </location>
    <ligand>
        <name>NADP(+)</name>
        <dbReference type="ChEBI" id="CHEBI:58349"/>
    </ligand>
</feature>
<dbReference type="InterPro" id="IPR011284">
    <property type="entry name" value="3oxo_ACP_reduc"/>
</dbReference>
<dbReference type="UniPathway" id="UPA00094"/>
<dbReference type="InterPro" id="IPR050259">
    <property type="entry name" value="SDR"/>
</dbReference>
<evidence type="ECO:0000259" key="6">
    <source>
        <dbReference type="SMART" id="SM00822"/>
    </source>
</evidence>
<dbReference type="AlphaFoldDB" id="B2KC87"/>
<dbReference type="EMBL" id="CP001055">
    <property type="protein sequence ID" value="ACC98214.1"/>
    <property type="molecule type" value="Genomic_DNA"/>
</dbReference>
<comment type="similarity">
    <text evidence="1 5">Belongs to the short-chain dehydrogenases/reductases (SDR) family.</text>
</comment>
<dbReference type="SUPFAM" id="SSF51735">
    <property type="entry name" value="NAD(P)-binding Rossmann-fold domains"/>
    <property type="match status" value="1"/>
</dbReference>
<reference evidence="7 8" key="1">
    <citation type="journal article" date="2009" name="Appl. Environ. Microbiol.">
        <title>Genomic analysis of 'Elusimicrobium minutum,' the first cultivated representative of the phylum 'Elusimicrobia' (formerly termite group 1).</title>
        <authorList>
            <person name="Herlemann D.P.R."/>
            <person name="Geissinger O."/>
            <person name="Ikeda-Ohtsubo W."/>
            <person name="Kunin V."/>
            <person name="Sun H."/>
            <person name="Lapidus A."/>
            <person name="Hugenholtz P."/>
            <person name="Brune A."/>
        </authorList>
    </citation>
    <scope>NUCLEOTIDE SEQUENCE [LARGE SCALE GENOMIC DNA]</scope>
    <source>
        <strain evidence="7 8">Pei191</strain>
    </source>
</reference>
<comment type="pathway">
    <text evidence="5">Lipid metabolism; fatty acid biosynthesis.</text>
</comment>
<feature type="active site" description="Proton acceptor" evidence="3">
    <location>
        <position position="152"/>
    </location>
</feature>
<feature type="domain" description="Ketoreductase" evidence="6">
    <location>
        <begin position="4"/>
        <end position="188"/>
    </location>
</feature>
<dbReference type="PRINTS" id="PR00081">
    <property type="entry name" value="GDHRDH"/>
</dbReference>
<evidence type="ECO:0000313" key="7">
    <source>
        <dbReference type="EMBL" id="ACC98214.1"/>
    </source>
</evidence>
<comment type="catalytic activity">
    <reaction evidence="5">
        <text>a (3R)-hydroxyacyl-[ACP] + NADP(+) = a 3-oxoacyl-[ACP] + NADPH + H(+)</text>
        <dbReference type="Rhea" id="RHEA:17397"/>
        <dbReference type="Rhea" id="RHEA-COMP:9916"/>
        <dbReference type="Rhea" id="RHEA-COMP:9945"/>
        <dbReference type="ChEBI" id="CHEBI:15378"/>
        <dbReference type="ChEBI" id="CHEBI:57783"/>
        <dbReference type="ChEBI" id="CHEBI:58349"/>
        <dbReference type="ChEBI" id="CHEBI:78776"/>
        <dbReference type="ChEBI" id="CHEBI:78827"/>
        <dbReference type="EC" id="1.1.1.100"/>
    </reaction>
</comment>
<feature type="binding site" evidence="4">
    <location>
        <position position="35"/>
    </location>
    <ligand>
        <name>NADP(+)</name>
        <dbReference type="ChEBI" id="CHEBI:58349"/>
    </ligand>
</feature>
<proteinExistence type="inferred from homology"/>
<evidence type="ECO:0000256" key="5">
    <source>
        <dbReference type="RuleBase" id="RU366074"/>
    </source>
</evidence>
<comment type="function">
    <text evidence="5">Catalyzes the NADPH-dependent reduction of beta-ketoacyl-ACP substrates to beta-hydroxyacyl-ACP products, the first reductive step in the elongation cycle of fatty acid biosynthesis.</text>
</comment>
<feature type="binding site" evidence="4">
    <location>
        <begin position="60"/>
        <end position="61"/>
    </location>
    <ligand>
        <name>NADP(+)</name>
        <dbReference type="ChEBI" id="CHEBI:58349"/>
    </ligand>
</feature>
<evidence type="ECO:0000256" key="3">
    <source>
        <dbReference type="PIRSR" id="PIRSR611284-1"/>
    </source>
</evidence>
<feature type="binding site" evidence="4">
    <location>
        <position position="87"/>
    </location>
    <ligand>
        <name>NADP(+)</name>
        <dbReference type="ChEBI" id="CHEBI:58349"/>
    </ligand>
</feature>
<gene>
    <name evidence="7" type="ordered locus">Emin_0659</name>
</gene>
<dbReference type="InterPro" id="IPR057326">
    <property type="entry name" value="KR_dom"/>
</dbReference>
<comment type="subunit">
    <text evidence="5">Homotetramer.</text>
</comment>
<dbReference type="NCBIfam" id="NF005559">
    <property type="entry name" value="PRK07231.1"/>
    <property type="match status" value="1"/>
</dbReference>
<keyword evidence="5" id="KW-0444">Lipid biosynthesis</keyword>
<keyword evidence="5" id="KW-0275">Fatty acid biosynthesis</keyword>
<dbReference type="InterPro" id="IPR002347">
    <property type="entry name" value="SDR_fam"/>
</dbReference>
<dbReference type="NCBIfam" id="TIGR01830">
    <property type="entry name" value="3oxo_ACP_reduc"/>
    <property type="match status" value="1"/>
</dbReference>
<dbReference type="Proteomes" id="UP000001029">
    <property type="component" value="Chromosome"/>
</dbReference>
<dbReference type="InterPro" id="IPR036291">
    <property type="entry name" value="NAD(P)-bd_dom_sf"/>
</dbReference>
<dbReference type="RefSeq" id="WP_012414829.1">
    <property type="nucleotide sequence ID" value="NC_010644.1"/>
</dbReference>
<keyword evidence="5" id="KW-0443">Lipid metabolism</keyword>
<evidence type="ECO:0000313" key="8">
    <source>
        <dbReference type="Proteomes" id="UP000001029"/>
    </source>
</evidence>
<accession>B2KC87</accession>
<dbReference type="OrthoDB" id="9803333at2"/>